<dbReference type="AlphaFoldDB" id="A0A0F9P787"/>
<proteinExistence type="predicted"/>
<gene>
    <name evidence="2" type="ORF">LCGC14_0879560</name>
</gene>
<feature type="region of interest" description="Disordered" evidence="1">
    <location>
        <begin position="29"/>
        <end position="59"/>
    </location>
</feature>
<dbReference type="EMBL" id="LAZR01002757">
    <property type="protein sequence ID" value="KKN25964.1"/>
    <property type="molecule type" value="Genomic_DNA"/>
</dbReference>
<name>A0A0F9P787_9ZZZZ</name>
<comment type="caution">
    <text evidence="2">The sequence shown here is derived from an EMBL/GenBank/DDBJ whole genome shotgun (WGS) entry which is preliminary data.</text>
</comment>
<accession>A0A0F9P787</accession>
<feature type="compositionally biased region" description="Basic and acidic residues" evidence="1">
    <location>
        <begin position="30"/>
        <end position="42"/>
    </location>
</feature>
<protein>
    <submittedName>
        <fullName evidence="2">Uncharacterized protein</fullName>
    </submittedName>
</protein>
<reference evidence="2" key="1">
    <citation type="journal article" date="2015" name="Nature">
        <title>Complex archaea that bridge the gap between prokaryotes and eukaryotes.</title>
        <authorList>
            <person name="Spang A."/>
            <person name="Saw J.H."/>
            <person name="Jorgensen S.L."/>
            <person name="Zaremba-Niedzwiedzka K."/>
            <person name="Martijn J."/>
            <person name="Lind A.E."/>
            <person name="van Eijk R."/>
            <person name="Schleper C."/>
            <person name="Guy L."/>
            <person name="Ettema T.J."/>
        </authorList>
    </citation>
    <scope>NUCLEOTIDE SEQUENCE</scope>
</reference>
<organism evidence="2">
    <name type="scientific">marine sediment metagenome</name>
    <dbReference type="NCBI Taxonomy" id="412755"/>
    <lineage>
        <taxon>unclassified sequences</taxon>
        <taxon>metagenomes</taxon>
        <taxon>ecological metagenomes</taxon>
    </lineage>
</organism>
<sequence>MEKRGKFADVRDELDRVKTVPTPVRTVKQPVERATRSVRTEVTEEVMPGGHVEPEPLNTSAPEIAAGRKKPQVHECPECSARHVRKLGLSPAEYMKEYRDSRDE</sequence>
<evidence type="ECO:0000313" key="2">
    <source>
        <dbReference type="EMBL" id="KKN25964.1"/>
    </source>
</evidence>
<evidence type="ECO:0000256" key="1">
    <source>
        <dbReference type="SAM" id="MobiDB-lite"/>
    </source>
</evidence>